<dbReference type="Gene3D" id="1.25.40.20">
    <property type="entry name" value="Ankyrin repeat-containing domain"/>
    <property type="match status" value="3"/>
</dbReference>
<keyword evidence="2 3" id="KW-0040">ANK repeat</keyword>
<dbReference type="PRINTS" id="PR01415">
    <property type="entry name" value="ANKYRIN"/>
</dbReference>
<evidence type="ECO:0000256" key="4">
    <source>
        <dbReference type="SAM" id="MobiDB-lite"/>
    </source>
</evidence>
<feature type="repeat" description="ANK" evidence="3">
    <location>
        <begin position="73"/>
        <end position="105"/>
    </location>
</feature>
<proteinExistence type="predicted"/>
<feature type="repeat" description="ANK" evidence="3">
    <location>
        <begin position="106"/>
        <end position="138"/>
    </location>
</feature>
<dbReference type="EMBL" id="CALNXJ010000003">
    <property type="protein sequence ID" value="CAH3035217.1"/>
    <property type="molecule type" value="Genomic_DNA"/>
</dbReference>
<dbReference type="SMART" id="SM00248">
    <property type="entry name" value="ANK"/>
    <property type="match status" value="7"/>
</dbReference>
<feature type="compositionally biased region" description="Basic residues" evidence="4">
    <location>
        <begin position="390"/>
        <end position="401"/>
    </location>
</feature>
<feature type="compositionally biased region" description="Basic and acidic residues" evidence="4">
    <location>
        <begin position="475"/>
        <end position="488"/>
    </location>
</feature>
<feature type="repeat" description="ANK" evidence="3">
    <location>
        <begin position="139"/>
        <end position="171"/>
    </location>
</feature>
<feature type="repeat" description="ANK" evidence="3">
    <location>
        <begin position="172"/>
        <end position="204"/>
    </location>
</feature>
<evidence type="ECO:0000313" key="6">
    <source>
        <dbReference type="Proteomes" id="UP001159428"/>
    </source>
</evidence>
<dbReference type="InterPro" id="IPR036770">
    <property type="entry name" value="Ankyrin_rpt-contain_sf"/>
</dbReference>
<organism evidence="5 6">
    <name type="scientific">Pocillopora meandrina</name>
    <dbReference type="NCBI Taxonomy" id="46732"/>
    <lineage>
        <taxon>Eukaryota</taxon>
        <taxon>Metazoa</taxon>
        <taxon>Cnidaria</taxon>
        <taxon>Anthozoa</taxon>
        <taxon>Hexacorallia</taxon>
        <taxon>Scleractinia</taxon>
        <taxon>Astrocoeniina</taxon>
        <taxon>Pocilloporidae</taxon>
        <taxon>Pocillopora</taxon>
    </lineage>
</organism>
<feature type="compositionally biased region" description="Basic and acidic residues" evidence="4">
    <location>
        <begin position="311"/>
        <end position="324"/>
    </location>
</feature>
<dbReference type="Proteomes" id="UP001159428">
    <property type="component" value="Unassembled WGS sequence"/>
</dbReference>
<feature type="compositionally biased region" description="Basic and acidic residues" evidence="4">
    <location>
        <begin position="402"/>
        <end position="415"/>
    </location>
</feature>
<dbReference type="Pfam" id="PF00023">
    <property type="entry name" value="Ank"/>
    <property type="match status" value="1"/>
</dbReference>
<keyword evidence="6" id="KW-1185">Reference proteome</keyword>
<reference evidence="5 6" key="1">
    <citation type="submission" date="2022-05" db="EMBL/GenBank/DDBJ databases">
        <authorList>
            <consortium name="Genoscope - CEA"/>
            <person name="William W."/>
        </authorList>
    </citation>
    <scope>NUCLEOTIDE SEQUENCE [LARGE SCALE GENOMIC DNA]</scope>
</reference>
<evidence type="ECO:0000256" key="1">
    <source>
        <dbReference type="ARBA" id="ARBA00022737"/>
    </source>
</evidence>
<feature type="compositionally biased region" description="Basic and acidic residues" evidence="4">
    <location>
        <begin position="551"/>
        <end position="595"/>
    </location>
</feature>
<feature type="region of interest" description="Disordered" evidence="4">
    <location>
        <begin position="451"/>
        <end position="634"/>
    </location>
</feature>
<dbReference type="InterPro" id="IPR033635">
    <property type="entry name" value="ANKS1/Caskin"/>
</dbReference>
<feature type="compositionally biased region" description="Basic and acidic residues" evidence="4">
    <location>
        <begin position="621"/>
        <end position="634"/>
    </location>
</feature>
<evidence type="ECO:0000256" key="3">
    <source>
        <dbReference type="PROSITE-ProRule" id="PRU00023"/>
    </source>
</evidence>
<comment type="caution">
    <text evidence="5">The sequence shown here is derived from an EMBL/GenBank/DDBJ whole genome shotgun (WGS) entry which is preliminary data.</text>
</comment>
<dbReference type="AlphaFoldDB" id="A0AAU9VTG1"/>
<dbReference type="PROSITE" id="PS50297">
    <property type="entry name" value="ANK_REP_REGION"/>
    <property type="match status" value="6"/>
</dbReference>
<feature type="compositionally biased region" description="Basic and acidic residues" evidence="4">
    <location>
        <begin position="264"/>
        <end position="274"/>
    </location>
</feature>
<dbReference type="PANTHER" id="PTHR24174:SF16">
    <property type="entry name" value="CASKIN-2"/>
    <property type="match status" value="1"/>
</dbReference>
<feature type="repeat" description="ANK" evidence="3">
    <location>
        <begin position="40"/>
        <end position="72"/>
    </location>
</feature>
<evidence type="ECO:0000313" key="5">
    <source>
        <dbReference type="EMBL" id="CAH3035217.1"/>
    </source>
</evidence>
<feature type="region of interest" description="Disordered" evidence="4">
    <location>
        <begin position="362"/>
        <end position="437"/>
    </location>
</feature>
<feature type="compositionally biased region" description="Basic and acidic residues" evidence="4">
    <location>
        <begin position="695"/>
        <end position="706"/>
    </location>
</feature>
<feature type="compositionally biased region" description="Polar residues" evidence="4">
    <location>
        <begin position="290"/>
        <end position="303"/>
    </location>
</feature>
<sequence length="940" mass="106988">MFKKSNAGDQLLIAVKLNKISEISRLVALGVDVNSRIDKNGKTALHYAAYKGQAVAVKALVEAGADLDVTDENGMTALHRAIIHGHTDVVHILLKAGCLIDQKDENGNTALHEAAWNGYSKCVELLVAGKCNINIHNRTGYTSLHLAAQNCHCKTLQVLLDGGCNALVKNNYGDTPLHIAVRYGHDEVCKALLATELNISEQNNDGNTPLHIAASMGHEKLIEMLLNAGSSTTVRNNVGDTARELALQNGFKAIAKLLGPTKGDTRRMLKNDRKEKRRPHSLDVSELFNGMTNSTINTTTSQLWRPGPLSEGRDAEKEERKQDFSSRFSWGKKKKEERKSKILTIKYDEMCSIERDFVKKRKASLKKSRKTRSRSSLKSQEEARSDPGLHRGRRESKRLHSRGKEEKAESAPSRDDFEESLSQKKTKKEKGFFSLFRSASDPDLKNALFCTKPKEKFPPSGGEVMGNGIHKVKKESKEKEEQEETREKKDKRKKDKKDKKGHEEEREKWEKKEKRKDKGKEKKCPPRDEKDGSESDCTICQEKRRKSREKRRSEEVKHKERRSKSEPRRERDRRDVDSDEKDFKTHVDKDDGDREHRKKKHHKEKEKEKDRARRDKSHKRKTEEHGRSNERKEVVHRMGADFETTPCNQSHCSTCQTQLSRLEAWQERCTAEIDSARRRLEHRLQRLENRLTEQLKEEKKLQEKGSRSKKHERTTDSRLVSKSLKDSSNNIREEMRGVIKGGLSKLELRLGQISAGYNMPFIDQNERCNPELGKNCATDRGIRRLRSMSSPHLGRSPCEDCMHHLENSGGMSPPFSQLASSGTCSSSRTQISDTGSVETVIEARPVGNRAGLHSSGTIIEAKPVAEVLDTVIEAQPVIEDENSHKVHETLAATQVHHQRQMQEVENWWRAKAEEEQGVLYARICELEQMLMMSRGGDCFV</sequence>
<feature type="compositionally biased region" description="Basic and acidic residues" evidence="4">
    <location>
        <begin position="379"/>
        <end position="389"/>
    </location>
</feature>
<dbReference type="Pfam" id="PF12796">
    <property type="entry name" value="Ank_2"/>
    <property type="match status" value="2"/>
</dbReference>
<dbReference type="PANTHER" id="PTHR24174">
    <property type="entry name" value="ANKYRIN REPEAT AND STERILE ALPHA MOTIF DOMAIN-CONTAINING PROTEIN 1"/>
    <property type="match status" value="1"/>
</dbReference>
<accession>A0AAU9VTG1</accession>
<gene>
    <name evidence="5" type="ORF">PMEA_00016753</name>
</gene>
<keyword evidence="1" id="KW-0677">Repeat</keyword>
<feature type="compositionally biased region" description="Basic residues" evidence="4">
    <location>
        <begin position="362"/>
        <end position="375"/>
    </location>
</feature>
<feature type="compositionally biased region" description="Basic and acidic residues" evidence="4">
    <location>
        <begin position="498"/>
        <end position="533"/>
    </location>
</feature>
<feature type="region of interest" description="Disordered" evidence="4">
    <location>
        <begin position="264"/>
        <end position="331"/>
    </location>
</feature>
<feature type="repeat" description="ANK" evidence="3">
    <location>
        <begin position="205"/>
        <end position="237"/>
    </location>
</feature>
<dbReference type="PROSITE" id="PS50088">
    <property type="entry name" value="ANK_REPEAT"/>
    <property type="match status" value="6"/>
</dbReference>
<evidence type="ECO:0000256" key="2">
    <source>
        <dbReference type="ARBA" id="ARBA00023043"/>
    </source>
</evidence>
<name>A0AAU9VTG1_9CNID</name>
<protein>
    <submittedName>
        <fullName evidence="5">Uncharacterized protein</fullName>
    </submittedName>
</protein>
<dbReference type="InterPro" id="IPR002110">
    <property type="entry name" value="Ankyrin_rpt"/>
</dbReference>
<dbReference type="SUPFAM" id="SSF48403">
    <property type="entry name" value="Ankyrin repeat"/>
    <property type="match status" value="1"/>
</dbReference>
<feature type="region of interest" description="Disordered" evidence="4">
    <location>
        <begin position="695"/>
        <end position="728"/>
    </location>
</feature>